<dbReference type="InterPro" id="IPR043926">
    <property type="entry name" value="ABCG_dom"/>
</dbReference>
<dbReference type="InterPro" id="IPR027417">
    <property type="entry name" value="P-loop_NTPase"/>
</dbReference>
<evidence type="ECO:0000313" key="11">
    <source>
        <dbReference type="Proteomes" id="UP000002313"/>
    </source>
</evidence>
<dbReference type="RefSeq" id="XP_003073833.1">
    <property type="nucleotide sequence ID" value="XM_003073787.1"/>
</dbReference>
<dbReference type="GO" id="GO:0140359">
    <property type="term" value="F:ABC-type transporter activity"/>
    <property type="evidence" value="ECO:0007669"/>
    <property type="project" value="InterPro"/>
</dbReference>
<evidence type="ECO:0000256" key="1">
    <source>
        <dbReference type="ARBA" id="ARBA00004141"/>
    </source>
</evidence>
<dbReference type="SUPFAM" id="SSF52540">
    <property type="entry name" value="P-loop containing nucleoside triphosphate hydrolases"/>
    <property type="match status" value="1"/>
</dbReference>
<keyword evidence="11" id="KW-1185">Reference proteome</keyword>
<dbReference type="Gene3D" id="3.40.50.300">
    <property type="entry name" value="P-loop containing nucleotide triphosphate hydrolases"/>
    <property type="match status" value="1"/>
</dbReference>
<dbReference type="PROSITE" id="PS50893">
    <property type="entry name" value="ABC_TRANSPORTER_2"/>
    <property type="match status" value="1"/>
</dbReference>
<dbReference type="OrthoDB" id="2141921at2759"/>
<reference evidence="10 11" key="2">
    <citation type="journal article" date="2012" name="Proc. Natl. Acad. Sci. U.S.A.">
        <title>Gain and loss of multiple functionally related, horizontally transferred genes in the reduced genomes of two microsporidian parasites.</title>
        <authorList>
            <person name="Pombert J.-F."/>
            <person name="Selman M."/>
            <person name="Burki F."/>
            <person name="Bardell F.T."/>
            <person name="Farinelli L."/>
            <person name="Solter L.F."/>
            <person name="Whitman D.W."/>
            <person name="Weiss L.M."/>
            <person name="Corradi N."/>
            <person name="Keeling P.J."/>
        </authorList>
    </citation>
    <scope>NUCLEOTIDE SEQUENCE [LARGE SCALE GENOMIC DNA]</scope>
    <source>
        <strain evidence="10 11">ATCC 50506</strain>
    </source>
</reference>
<dbReference type="Pfam" id="PF00005">
    <property type="entry name" value="ABC_tran"/>
    <property type="match status" value="1"/>
</dbReference>
<feature type="transmembrane region" description="Helical" evidence="8">
    <location>
        <begin position="560"/>
        <end position="580"/>
    </location>
</feature>
<evidence type="ECO:0000256" key="5">
    <source>
        <dbReference type="ARBA" id="ARBA00022840"/>
    </source>
</evidence>
<dbReference type="Proteomes" id="UP000002313">
    <property type="component" value="Chromosome X"/>
</dbReference>
<keyword evidence="5" id="KW-0067">ATP-binding</keyword>
<dbReference type="InterPro" id="IPR003439">
    <property type="entry name" value="ABC_transporter-like_ATP-bd"/>
</dbReference>
<gene>
    <name evidence="10" type="ORF">Eint_101480</name>
</gene>
<evidence type="ECO:0000256" key="2">
    <source>
        <dbReference type="ARBA" id="ARBA00022448"/>
    </source>
</evidence>
<dbReference type="EMBL" id="CP001951">
    <property type="protein sequence ID" value="ADM12473.1"/>
    <property type="molecule type" value="Genomic_DNA"/>
</dbReference>
<dbReference type="GO" id="GO:0016887">
    <property type="term" value="F:ATP hydrolysis activity"/>
    <property type="evidence" value="ECO:0007669"/>
    <property type="project" value="InterPro"/>
</dbReference>
<feature type="transmembrane region" description="Helical" evidence="8">
    <location>
        <begin position="639"/>
        <end position="661"/>
    </location>
</feature>
<protein>
    <submittedName>
        <fullName evidence="10">White ABC transporter</fullName>
    </submittedName>
</protein>
<dbReference type="AlphaFoldDB" id="E0S9T8"/>
<keyword evidence="4" id="KW-0547">Nucleotide-binding</keyword>
<dbReference type="PROSITE" id="PS00211">
    <property type="entry name" value="ABC_TRANSPORTER_1"/>
    <property type="match status" value="1"/>
</dbReference>
<dbReference type="PANTHER" id="PTHR48041">
    <property type="entry name" value="ABC TRANSPORTER G FAMILY MEMBER 28"/>
    <property type="match status" value="1"/>
</dbReference>
<dbReference type="VEuPathDB" id="MicrosporidiaDB:Eint_101480"/>
<proteinExistence type="predicted"/>
<feature type="transmembrane region" description="Helical" evidence="8">
    <location>
        <begin position="490"/>
        <end position="508"/>
    </location>
</feature>
<dbReference type="Pfam" id="PF19055">
    <property type="entry name" value="ABC2_membrane_7"/>
    <property type="match status" value="1"/>
</dbReference>
<keyword evidence="2" id="KW-0813">Transport</keyword>
<evidence type="ECO:0000256" key="7">
    <source>
        <dbReference type="ARBA" id="ARBA00023136"/>
    </source>
</evidence>
<reference evidence="10 11" key="1">
    <citation type="journal article" date="2010" name="Nat. Commun.">
        <title>The complete sequence of the smallest known nuclear genome from the microsporidian Encephalitozoon intestinalis.</title>
        <authorList>
            <person name="Corradi N."/>
            <person name="Pombert J.-F."/>
            <person name="Farinelli L."/>
            <person name="Didier E.S."/>
            <person name="Keeling P.J."/>
        </authorList>
    </citation>
    <scope>NUCLEOTIDE SEQUENCE [LARGE SCALE GENOMIC DNA]</scope>
    <source>
        <strain evidence="10 11">ATCC 50506</strain>
    </source>
</reference>
<feature type="domain" description="ABC transporter" evidence="9">
    <location>
        <begin position="14"/>
        <end position="260"/>
    </location>
</feature>
<feature type="transmembrane region" description="Helical" evidence="8">
    <location>
        <begin position="592"/>
        <end position="610"/>
    </location>
</feature>
<organism evidence="10 11">
    <name type="scientific">Encephalitozoon intestinalis (strain ATCC 50506)</name>
    <name type="common">Microsporidian parasite</name>
    <name type="synonym">Septata intestinalis</name>
    <dbReference type="NCBI Taxonomy" id="876142"/>
    <lineage>
        <taxon>Eukaryota</taxon>
        <taxon>Fungi</taxon>
        <taxon>Fungi incertae sedis</taxon>
        <taxon>Microsporidia</taxon>
        <taxon>Unikaryonidae</taxon>
        <taxon>Encephalitozoon</taxon>
    </lineage>
</organism>
<keyword evidence="3 8" id="KW-0812">Transmembrane</keyword>
<dbReference type="SMART" id="SM00382">
    <property type="entry name" value="AAA"/>
    <property type="match status" value="1"/>
</dbReference>
<keyword evidence="7 8" id="KW-0472">Membrane</keyword>
<dbReference type="InterPro" id="IPR017871">
    <property type="entry name" value="ABC_transporter-like_CS"/>
</dbReference>
<feature type="transmembrane region" description="Helical" evidence="8">
    <location>
        <begin position="520"/>
        <end position="540"/>
    </location>
</feature>
<dbReference type="KEGG" id="ein:Eint_101480"/>
<sequence length="675" mass="77191">MQEKDLGPIVGYNLELKDIFLEAPNKDLSSSTKYVRLINGISTTFESGKLSVIMGPSGSSKTTLINLIVGIIQENSKVSGNVLLRGKSRNPKTWLTQVAYLNQDDCIVPYITIHEYIYFCVSCRTTKKQRGGRSINEIINKVMKKLHIEDLKDVVMTAISGGERKRVMIAVEFAVSPEVLILDEPTSGLDSHLAFELIQMIKEYAVENNKIVITTVHQPGPGLFDMFDYLLFLNKGSLVYSGSADQCERFFDSKGIHRVGNLSVSEFLFELFSGQSYISGIEEYREAINKMIESAVQEGDLKIENKTMSQISGSVVKLPFSFSKALKIAKRKWIMEWRSWRMMRNWIFEIVFLFVYVYFLYPMIFSIEFLNFKNLLNLNINERDETESVFRWLIGSLKSMIDESLVGNVDEAIKWEICSFLLITLSLFGSTDILDGLNYVHRETSKATYGISTLYFSTWIAETPITILKCFVFLGISSSIGIHGGNTFELITYIIVGSLLILAFDIMMRSITSSSAFRKFLSMITFIFLTSLTPEISYTFTKILSVPSAGNLRLLKLLKYPSILLWPQIFFQGFMRLSFFERVMFPKEPNEKFTFIYKAIMGSIVTPRLYDLHLSDEENREKLLNPQTRFLVDQNYSKYILLPLGATSLIIVILLSNYFLVRRFSPRLQLNLSNK</sequence>
<evidence type="ECO:0000256" key="8">
    <source>
        <dbReference type="SAM" id="Phobius"/>
    </source>
</evidence>
<evidence type="ECO:0000256" key="4">
    <source>
        <dbReference type="ARBA" id="ARBA00022741"/>
    </source>
</evidence>
<dbReference type="HOGENOM" id="CLU_020421_1_0_1"/>
<dbReference type="GeneID" id="9699539"/>
<dbReference type="GO" id="GO:0016020">
    <property type="term" value="C:membrane"/>
    <property type="evidence" value="ECO:0007669"/>
    <property type="project" value="UniProtKB-SubCell"/>
</dbReference>
<feature type="transmembrane region" description="Helical" evidence="8">
    <location>
        <begin position="346"/>
        <end position="367"/>
    </location>
</feature>
<accession>E0S9T8</accession>
<dbReference type="PANTHER" id="PTHR48041:SF139">
    <property type="entry name" value="PROTEIN SCARLET"/>
    <property type="match status" value="1"/>
</dbReference>
<evidence type="ECO:0000256" key="6">
    <source>
        <dbReference type="ARBA" id="ARBA00022989"/>
    </source>
</evidence>
<evidence type="ECO:0000259" key="9">
    <source>
        <dbReference type="PROSITE" id="PS50893"/>
    </source>
</evidence>
<dbReference type="InterPro" id="IPR003593">
    <property type="entry name" value="AAA+_ATPase"/>
</dbReference>
<keyword evidence="6 8" id="KW-1133">Transmembrane helix</keyword>
<evidence type="ECO:0000256" key="3">
    <source>
        <dbReference type="ARBA" id="ARBA00022692"/>
    </source>
</evidence>
<name>E0S9T8_ENCIT</name>
<comment type="subcellular location">
    <subcellularLocation>
        <location evidence="1">Membrane</location>
        <topology evidence="1">Multi-pass membrane protein</topology>
    </subcellularLocation>
</comment>
<dbReference type="InterPro" id="IPR050352">
    <property type="entry name" value="ABCG_transporters"/>
</dbReference>
<evidence type="ECO:0000313" key="10">
    <source>
        <dbReference type="EMBL" id="ADM12473.1"/>
    </source>
</evidence>
<dbReference type="GO" id="GO:0005524">
    <property type="term" value="F:ATP binding"/>
    <property type="evidence" value="ECO:0007669"/>
    <property type="project" value="UniProtKB-KW"/>
</dbReference>
<feature type="transmembrane region" description="Helical" evidence="8">
    <location>
        <begin position="454"/>
        <end position="478"/>
    </location>
</feature>